<dbReference type="SMART" id="SM00406">
    <property type="entry name" value="IGv"/>
    <property type="match status" value="1"/>
</dbReference>
<dbReference type="SUPFAM" id="SSF48726">
    <property type="entry name" value="Immunoglobulin"/>
    <property type="match status" value="2"/>
</dbReference>
<evidence type="ECO:0000313" key="5">
    <source>
        <dbReference type="Proteomes" id="UP000183832"/>
    </source>
</evidence>
<feature type="domain" description="Ig-like" evidence="3">
    <location>
        <begin position="152"/>
        <end position="266"/>
    </location>
</feature>
<keyword evidence="2" id="KW-0732">Signal</keyword>
<name>A0A1J1IZP9_9DIPT</name>
<feature type="chain" id="PRO_5012475718" evidence="2">
    <location>
        <begin position="29"/>
        <end position="318"/>
    </location>
</feature>
<dbReference type="Gene3D" id="2.60.40.10">
    <property type="entry name" value="Immunoglobulins"/>
    <property type="match status" value="2"/>
</dbReference>
<dbReference type="OrthoDB" id="5969816at2759"/>
<dbReference type="FunFam" id="2.60.40.10:FF:000533">
    <property type="entry name" value="Uncharacterized protein, isoform A"/>
    <property type="match status" value="1"/>
</dbReference>
<organism evidence="4 5">
    <name type="scientific">Clunio marinus</name>
    <dbReference type="NCBI Taxonomy" id="568069"/>
    <lineage>
        <taxon>Eukaryota</taxon>
        <taxon>Metazoa</taxon>
        <taxon>Ecdysozoa</taxon>
        <taxon>Arthropoda</taxon>
        <taxon>Hexapoda</taxon>
        <taxon>Insecta</taxon>
        <taxon>Pterygota</taxon>
        <taxon>Neoptera</taxon>
        <taxon>Endopterygota</taxon>
        <taxon>Diptera</taxon>
        <taxon>Nematocera</taxon>
        <taxon>Chironomoidea</taxon>
        <taxon>Chironomidae</taxon>
        <taxon>Clunio</taxon>
    </lineage>
</organism>
<evidence type="ECO:0000313" key="4">
    <source>
        <dbReference type="EMBL" id="CRL05739.1"/>
    </source>
</evidence>
<reference evidence="4 5" key="1">
    <citation type="submission" date="2015-04" db="EMBL/GenBank/DDBJ databases">
        <authorList>
            <person name="Syromyatnikov M.Y."/>
            <person name="Popov V.N."/>
        </authorList>
    </citation>
    <scope>NUCLEOTIDE SEQUENCE [LARGE SCALE GENOMIC DNA]</scope>
</reference>
<proteinExistence type="predicted"/>
<dbReference type="EMBL" id="CVRI01000065">
    <property type="protein sequence ID" value="CRL05739.1"/>
    <property type="molecule type" value="Genomic_DNA"/>
</dbReference>
<feature type="signal peptide" evidence="2">
    <location>
        <begin position="1"/>
        <end position="28"/>
    </location>
</feature>
<dbReference type="AlphaFoldDB" id="A0A1J1IZP9"/>
<evidence type="ECO:0000256" key="2">
    <source>
        <dbReference type="SAM" id="SignalP"/>
    </source>
</evidence>
<dbReference type="PANTHER" id="PTHR23279">
    <property type="entry name" value="DEFECTIVE PROBOSCIS EXTENSION RESPONSE DPR -RELATED"/>
    <property type="match status" value="1"/>
</dbReference>
<dbReference type="PROSITE" id="PS50835">
    <property type="entry name" value="IG_LIKE"/>
    <property type="match status" value="2"/>
</dbReference>
<dbReference type="SMART" id="SM00409">
    <property type="entry name" value="IG"/>
    <property type="match status" value="2"/>
</dbReference>
<feature type="domain" description="Ig-like" evidence="3">
    <location>
        <begin position="49"/>
        <end position="136"/>
    </location>
</feature>
<dbReference type="InterPro" id="IPR036179">
    <property type="entry name" value="Ig-like_dom_sf"/>
</dbReference>
<dbReference type="SMART" id="SM00408">
    <property type="entry name" value="IGc2"/>
    <property type="match status" value="2"/>
</dbReference>
<accession>A0A1J1IZP9</accession>
<dbReference type="Proteomes" id="UP000183832">
    <property type="component" value="Unassembled WGS sequence"/>
</dbReference>
<dbReference type="PANTHER" id="PTHR23279:SF5">
    <property type="entry name" value="DEFECTIVE PROBOSCIS EXTENSION RESPONSE 8, ISOFORM A"/>
    <property type="match status" value="1"/>
</dbReference>
<keyword evidence="1" id="KW-0812">Transmembrane</keyword>
<dbReference type="FunFam" id="2.60.40.10:FF:000129">
    <property type="entry name" value="CLUMA_CG018772, isoform A"/>
    <property type="match status" value="1"/>
</dbReference>
<dbReference type="InterPro" id="IPR013783">
    <property type="entry name" value="Ig-like_fold"/>
</dbReference>
<keyword evidence="1" id="KW-1133">Transmembrane helix</keyword>
<dbReference type="InterPro" id="IPR003599">
    <property type="entry name" value="Ig_sub"/>
</dbReference>
<dbReference type="GO" id="GO:0032589">
    <property type="term" value="C:neuron projection membrane"/>
    <property type="evidence" value="ECO:0007669"/>
    <property type="project" value="TreeGrafter"/>
</dbReference>
<dbReference type="InterPro" id="IPR007110">
    <property type="entry name" value="Ig-like_dom"/>
</dbReference>
<dbReference type="InterPro" id="IPR037448">
    <property type="entry name" value="Zig-8"/>
</dbReference>
<keyword evidence="5" id="KW-1185">Reference proteome</keyword>
<evidence type="ECO:0000259" key="3">
    <source>
        <dbReference type="PROSITE" id="PS50835"/>
    </source>
</evidence>
<dbReference type="InterPro" id="IPR003598">
    <property type="entry name" value="Ig_sub2"/>
</dbReference>
<dbReference type="Pfam" id="PF07686">
    <property type="entry name" value="V-set"/>
    <property type="match status" value="1"/>
</dbReference>
<gene>
    <name evidence="4" type="primary">similar to AGAP001126-PA</name>
    <name evidence="4" type="ORF">CLUMA_CG018768</name>
</gene>
<dbReference type="STRING" id="568069.A0A1J1IZP9"/>
<sequence>MPCRTTDNNMTASLVLLFFLILNAGAFAGNARKFRTEFLQDFPTPGTGPYFDTTVSSNVTGLVGKTVHLICKVKNLGNRTVSWVRHRDIHLLTVGRYTYTSDQRFEAMHSPHTEEWTLRIRYAQRKDSGIYECQISTTPPVGHFVYLTVVEPVTEIVGGADLFINKGSTINLTCIVRYAPEPPPAMTWSHNRERGTKKNSTTNFLLIHFSCVYFQTINFDSPRGGISLVTEKGVLTTSRLLVQKAIPSDSGLYQCLPSNANPASIRVHILNEHPAAMHHGKASTLSLEYNLLLLLSITFLFYISPSIRWRNNYATLNT</sequence>
<keyword evidence="1" id="KW-0472">Membrane</keyword>
<dbReference type="GO" id="GO:0050808">
    <property type="term" value="P:synapse organization"/>
    <property type="evidence" value="ECO:0007669"/>
    <property type="project" value="TreeGrafter"/>
</dbReference>
<dbReference type="InterPro" id="IPR013106">
    <property type="entry name" value="Ig_V-set"/>
</dbReference>
<protein>
    <submittedName>
        <fullName evidence="4">CLUMA_CG018768, isoform A</fullName>
    </submittedName>
</protein>
<feature type="transmembrane region" description="Helical" evidence="1">
    <location>
        <begin position="287"/>
        <end position="303"/>
    </location>
</feature>
<evidence type="ECO:0000256" key="1">
    <source>
        <dbReference type="SAM" id="Phobius"/>
    </source>
</evidence>
<dbReference type="Pfam" id="PF13927">
    <property type="entry name" value="Ig_3"/>
    <property type="match status" value="1"/>
</dbReference>